<evidence type="ECO:0000313" key="3">
    <source>
        <dbReference type="Proteomes" id="UP000533900"/>
    </source>
</evidence>
<gene>
    <name evidence="2" type="ORF">H7F21_15370</name>
</gene>
<evidence type="ECO:0000256" key="1">
    <source>
        <dbReference type="SAM" id="SignalP"/>
    </source>
</evidence>
<dbReference type="SUPFAM" id="SSF48239">
    <property type="entry name" value="Terpenoid cyclases/Protein prenyltransferases"/>
    <property type="match status" value="1"/>
</dbReference>
<name>A0A842IUM2_9FLAO</name>
<organism evidence="2 3">
    <name type="scientific">Winogradskyella flava</name>
    <dbReference type="NCBI Taxonomy" id="1884876"/>
    <lineage>
        <taxon>Bacteria</taxon>
        <taxon>Pseudomonadati</taxon>
        <taxon>Bacteroidota</taxon>
        <taxon>Flavobacteriia</taxon>
        <taxon>Flavobacteriales</taxon>
        <taxon>Flavobacteriaceae</taxon>
        <taxon>Winogradskyella</taxon>
    </lineage>
</organism>
<evidence type="ECO:0000313" key="2">
    <source>
        <dbReference type="EMBL" id="MBC2846485.1"/>
    </source>
</evidence>
<sequence>MQTKTKFLLGITSVMALFVVTALSVNKTSERQSLAEVEIKNEKGCVFMTTFGEQSSEGYAKFKLKKNIQPVVNDGLSWLAKAQLGNGGYGAGSHNNQGEMNPHAVSADPATTSMVAMALLRSGSTLKKGEYKEQLQKALNFLLEQVESVSKDDAFITKEKGTQIQTKLGQNIDAVLTAQFFSNILKEKLDKPTKKRVEKCLDICVDKIQRATGNDGRVQGAGWAGVLQSGLATSALESAQSVGAELNEVVVTAQKQYLKDNYDEDSKSVKTTDGAGIILYSVSNSARGSAKDARKARELIEKAKKEGKLEAKDKITVESFKKLGISESDAIGYTSSYNVYNASKVQAQRDDVMSGFGNNGGEEFLSFLQTGESMVVNDDNDWKTWYDDVSGRLIKIQNEDGSWNGHHCITSPVFCTATSLLILSIENDIENLKQTGED</sequence>
<dbReference type="InterPro" id="IPR008930">
    <property type="entry name" value="Terpenoid_cyclase/PrenylTrfase"/>
</dbReference>
<dbReference type="EMBL" id="JACLCP010000005">
    <property type="protein sequence ID" value="MBC2846485.1"/>
    <property type="molecule type" value="Genomic_DNA"/>
</dbReference>
<feature type="signal peptide" evidence="1">
    <location>
        <begin position="1"/>
        <end position="22"/>
    </location>
</feature>
<dbReference type="Gene3D" id="1.50.10.20">
    <property type="match status" value="1"/>
</dbReference>
<reference evidence="2" key="1">
    <citation type="submission" date="2020-08" db="EMBL/GenBank/DDBJ databases">
        <title>Winogradskyella ouciana sp. nov., isolated from the hadal seawater of the Mariana Trench.</title>
        <authorList>
            <person name="He X."/>
        </authorList>
    </citation>
    <scope>NUCLEOTIDE SEQUENCE [LARGE SCALE GENOMIC DNA]</scope>
    <source>
        <strain evidence="2">KCTC 52348</strain>
    </source>
</reference>
<dbReference type="Proteomes" id="UP000533900">
    <property type="component" value="Unassembled WGS sequence"/>
</dbReference>
<evidence type="ECO:0008006" key="4">
    <source>
        <dbReference type="Google" id="ProtNLM"/>
    </source>
</evidence>
<protein>
    <recommendedName>
        <fullName evidence="4">Squalene cyclase C-terminal domain-containing protein</fullName>
    </recommendedName>
</protein>
<dbReference type="AlphaFoldDB" id="A0A842IUM2"/>
<keyword evidence="3" id="KW-1185">Reference proteome</keyword>
<feature type="chain" id="PRO_5032825886" description="Squalene cyclase C-terminal domain-containing protein" evidence="1">
    <location>
        <begin position="23"/>
        <end position="438"/>
    </location>
</feature>
<comment type="caution">
    <text evidence="2">The sequence shown here is derived from an EMBL/GenBank/DDBJ whole genome shotgun (WGS) entry which is preliminary data.</text>
</comment>
<proteinExistence type="predicted"/>
<dbReference type="RefSeq" id="WP_185790191.1">
    <property type="nucleotide sequence ID" value="NZ_JACLCP010000005.1"/>
</dbReference>
<accession>A0A842IUM2</accession>
<keyword evidence="1" id="KW-0732">Signal</keyword>